<dbReference type="GO" id="GO:0070490">
    <property type="term" value="P:protein pupylation"/>
    <property type="evidence" value="ECO:0000318"/>
    <property type="project" value="GO_Central"/>
</dbReference>
<sequence length="632" mass="71901">MTRPRTPPPQTTSPSARIAIRQRLCRRLMGMETEFATVVEPRDGSLSSSVTAREVYAGLRDAICRHLPAVEGLDGGDRRFLANGSAINLETHLAFRDGPGGLFEMATPEVYRPSDLVACQRAIDEIMRDASNEARWSDDQNVGRLRVLKNSCDAAGHLYGCQENYETDVASGFGLLVYRLAICFVWALQIICVLMSFPIVVAIVFASLIQHSVRQARSIVYRRGGRFDTQLNTTDQDNDLQWHDHPDTSDSEETFVALPSWFQWLSIACLRMLHLPLVLSLRVIGTHIAFRTQRRHLTGLLVSRVAIMGTGHLDHDGRFFLSGKALGIDRVADMGGFNGERPIFVYGHWLSKLCGRSWRSIAETRHLLKRRQRLQIGLSDSNLSDLAQWAKVGSVALVLDMIEAKQTKELPRLRRPIRALHVFNRDWNLLRRVPTSHGEMTSLEMQTHYYRAAAKFVREQQQQSRQTSGWDEADRALQHWAESIRLVRQFRKDGNQTAQGLGRIDWLGKRWMLDQAAGEMPGENASWVTRKKIDLRYHELSEEGYFARFIADHREHELVDEDDIEMRRRNAPADSPAAQRGWMIREFAGDVSVAGGPTMRTDWDRALVGHEQGVRTVIYGQRESEPRADKRS</sequence>
<dbReference type="PANTHER" id="PTHR42307:SF2">
    <property type="entry name" value="PUP DEAMIDASE_DEPUPYLASE"/>
    <property type="match status" value="1"/>
</dbReference>
<keyword evidence="1" id="KW-0472">Membrane</keyword>
<keyword evidence="1" id="KW-0812">Transmembrane</keyword>
<dbReference type="GO" id="GO:0005524">
    <property type="term" value="F:ATP binding"/>
    <property type="evidence" value="ECO:0000318"/>
    <property type="project" value="GO_Central"/>
</dbReference>
<evidence type="ECO:0008006" key="4">
    <source>
        <dbReference type="Google" id="ProtNLM"/>
    </source>
</evidence>
<dbReference type="Pfam" id="PF03136">
    <property type="entry name" value="Pup_ligase"/>
    <property type="match status" value="1"/>
</dbReference>
<dbReference type="InterPro" id="IPR004347">
    <property type="entry name" value="Pup_ligase/deamidase"/>
</dbReference>
<dbReference type="KEGG" id="rba:RB1958"/>
<protein>
    <recommendedName>
        <fullName evidence="4">Pup deamidase/depupylase</fullName>
    </recommendedName>
</protein>
<dbReference type="PATRIC" id="fig|243090.15.peg.894"/>
<gene>
    <name evidence="2" type="ordered locus">RB1958</name>
</gene>
<dbReference type="GO" id="GO:0010498">
    <property type="term" value="P:proteasomal protein catabolic process"/>
    <property type="evidence" value="ECO:0000318"/>
    <property type="project" value="GO_Central"/>
</dbReference>
<dbReference type="InParanoid" id="Q7UWL2"/>
<dbReference type="EMBL" id="BX294136">
    <property type="protein sequence ID" value="CAD72350.1"/>
    <property type="molecule type" value="Genomic_DNA"/>
</dbReference>
<dbReference type="eggNOG" id="COG4122">
    <property type="taxonomic scope" value="Bacteria"/>
</dbReference>
<dbReference type="STRING" id="243090.RB1958"/>
<evidence type="ECO:0000256" key="1">
    <source>
        <dbReference type="SAM" id="Phobius"/>
    </source>
</evidence>
<dbReference type="OrthoDB" id="224423at2"/>
<reference evidence="2 3" key="1">
    <citation type="journal article" date="2003" name="Proc. Natl. Acad. Sci. U.S.A.">
        <title>Complete genome sequence of the marine planctomycete Pirellula sp. strain 1.</title>
        <authorList>
            <person name="Gloeckner F.O."/>
            <person name="Kube M."/>
            <person name="Bauer M."/>
            <person name="Teeling H."/>
            <person name="Lombardot T."/>
            <person name="Ludwig W."/>
            <person name="Gade D."/>
            <person name="Beck A."/>
            <person name="Borzym K."/>
            <person name="Heitmann K."/>
            <person name="Rabus R."/>
            <person name="Schlesner H."/>
            <person name="Amann R."/>
            <person name="Reinhardt R."/>
        </authorList>
    </citation>
    <scope>NUCLEOTIDE SEQUENCE [LARGE SCALE GENOMIC DNA]</scope>
    <source>
        <strain evidence="3">DSM 10527 / NCIMB 13988 / SH1</strain>
    </source>
</reference>
<dbReference type="EnsemblBacteria" id="CAD72350">
    <property type="protein sequence ID" value="CAD72350"/>
    <property type="gene ID" value="RB1958"/>
</dbReference>
<evidence type="ECO:0000313" key="2">
    <source>
        <dbReference type="EMBL" id="CAD72350.1"/>
    </source>
</evidence>
<keyword evidence="3" id="KW-1185">Reference proteome</keyword>
<organism evidence="2 3">
    <name type="scientific">Rhodopirellula baltica (strain DSM 10527 / NCIMB 13988 / SH1)</name>
    <dbReference type="NCBI Taxonomy" id="243090"/>
    <lineage>
        <taxon>Bacteria</taxon>
        <taxon>Pseudomonadati</taxon>
        <taxon>Planctomycetota</taxon>
        <taxon>Planctomycetia</taxon>
        <taxon>Pirellulales</taxon>
        <taxon>Pirellulaceae</taxon>
        <taxon>Rhodopirellula</taxon>
    </lineage>
</organism>
<proteinExistence type="predicted"/>
<dbReference type="GO" id="GO:0019941">
    <property type="term" value="P:modification-dependent protein catabolic process"/>
    <property type="evidence" value="ECO:0000318"/>
    <property type="project" value="GO_Central"/>
</dbReference>
<dbReference type="HOGENOM" id="CLU_466073_0_0_0"/>
<dbReference type="AlphaFoldDB" id="Q7UWL2"/>
<name>Q7UWL2_RHOBA</name>
<dbReference type="PANTHER" id="PTHR42307">
    <property type="entry name" value="PUP DEAMIDASE/DEPUPYLASE"/>
    <property type="match status" value="1"/>
</dbReference>
<feature type="transmembrane region" description="Helical" evidence="1">
    <location>
        <begin position="180"/>
        <end position="209"/>
    </location>
</feature>
<dbReference type="Proteomes" id="UP000001025">
    <property type="component" value="Chromosome"/>
</dbReference>
<evidence type="ECO:0000313" key="3">
    <source>
        <dbReference type="Proteomes" id="UP000001025"/>
    </source>
</evidence>
<accession>Q7UWL2</accession>
<keyword evidence="1" id="KW-1133">Transmembrane helix</keyword>